<name>A0A072N280_9GAMM</name>
<feature type="domain" description="Organic solvent tolerance-like N-terminal" evidence="6">
    <location>
        <begin position="13"/>
        <end position="120"/>
    </location>
</feature>
<evidence type="ECO:0000313" key="8">
    <source>
        <dbReference type="Proteomes" id="UP000035057"/>
    </source>
</evidence>
<organism evidence="7 8">
    <name type="scientific">Marinobacter nitratireducens</name>
    <dbReference type="NCBI Taxonomy" id="1137280"/>
    <lineage>
        <taxon>Bacteria</taxon>
        <taxon>Pseudomonadati</taxon>
        <taxon>Pseudomonadota</taxon>
        <taxon>Gammaproteobacteria</taxon>
        <taxon>Pseudomonadales</taxon>
        <taxon>Marinobacteraceae</taxon>
        <taxon>Marinobacter</taxon>
    </lineage>
</organism>
<evidence type="ECO:0000256" key="5">
    <source>
        <dbReference type="SAM" id="MobiDB-lite"/>
    </source>
</evidence>
<feature type="compositionally biased region" description="Basic and acidic residues" evidence="5">
    <location>
        <begin position="71"/>
        <end position="80"/>
    </location>
</feature>
<dbReference type="Proteomes" id="UP000035057">
    <property type="component" value="Unassembled WGS sequence"/>
</dbReference>
<dbReference type="PATRIC" id="fig|1137280.3.peg.1756"/>
<comment type="similarity">
    <text evidence="4">Belongs to the LptA family.</text>
</comment>
<dbReference type="HAMAP" id="MF_01914">
    <property type="entry name" value="LPS_assembly_LptA"/>
    <property type="match status" value="1"/>
</dbReference>
<comment type="subcellular location">
    <subcellularLocation>
        <location evidence="4">Periplasm</location>
    </subcellularLocation>
</comment>
<comment type="function">
    <text evidence="4">Involved in the assembly of lipopolysaccharide (LPS). Required for the translocation of LPS from the inner membrane to the outer membrane. May form a bridge between the inner membrane and the outer membrane, via interactions with LptC and LptD, thereby facilitating LPS transfer across the periplasm.</text>
</comment>
<dbReference type="STRING" id="1137280.D777_01940"/>
<feature type="region of interest" description="Disordered" evidence="5">
    <location>
        <begin position="61"/>
        <end position="80"/>
    </location>
</feature>
<dbReference type="AlphaFoldDB" id="A0A072N280"/>
<accession>A0A072N280</accession>
<feature type="compositionally biased region" description="Polar residues" evidence="5">
    <location>
        <begin position="143"/>
        <end position="157"/>
    </location>
</feature>
<dbReference type="EMBL" id="ANIE01000005">
    <property type="protein sequence ID" value="KEF31591.1"/>
    <property type="molecule type" value="Genomic_DNA"/>
</dbReference>
<dbReference type="InterPro" id="IPR052037">
    <property type="entry name" value="LPS_export_LptA"/>
</dbReference>
<protein>
    <recommendedName>
        <fullName evidence="4">Lipopolysaccharide export system protein LptA</fullName>
    </recommendedName>
</protein>
<dbReference type="GO" id="GO:0030288">
    <property type="term" value="C:outer membrane-bounded periplasmic space"/>
    <property type="evidence" value="ECO:0007669"/>
    <property type="project" value="TreeGrafter"/>
</dbReference>
<dbReference type="GO" id="GO:0015920">
    <property type="term" value="P:lipopolysaccharide transport"/>
    <property type="evidence" value="ECO:0007669"/>
    <property type="project" value="UniProtKB-UniRule"/>
</dbReference>
<keyword evidence="2" id="KW-0732">Signal</keyword>
<dbReference type="InterPro" id="IPR005653">
    <property type="entry name" value="OstA-like_N"/>
</dbReference>
<evidence type="ECO:0000313" key="7">
    <source>
        <dbReference type="EMBL" id="KEF31591.1"/>
    </source>
</evidence>
<dbReference type="GO" id="GO:0017089">
    <property type="term" value="F:glycolipid transfer activity"/>
    <property type="evidence" value="ECO:0007669"/>
    <property type="project" value="TreeGrafter"/>
</dbReference>
<dbReference type="PANTHER" id="PTHR36504:SF1">
    <property type="entry name" value="LIPOPOLYSACCHARIDE EXPORT SYSTEM PROTEIN LPTA"/>
    <property type="match status" value="1"/>
</dbReference>
<evidence type="ECO:0000259" key="6">
    <source>
        <dbReference type="Pfam" id="PF03968"/>
    </source>
</evidence>
<sequence>MAFDLNAETPILVSADNARLDDSSGIATYTGTVELTQGKTRLTADTVTLYRDDNGLSRIEAAGSPAHYRQPTRDGDGETDAKALRITWSASDRELTFEREAVIEQDGNLFRGDIIHYDTVRRVVTAEGGTDSGNGRVEMVIQPRSTKQGSDGNSESQ</sequence>
<dbReference type="GO" id="GO:0009279">
    <property type="term" value="C:cell outer membrane"/>
    <property type="evidence" value="ECO:0007669"/>
    <property type="project" value="TreeGrafter"/>
</dbReference>
<keyword evidence="8" id="KW-1185">Reference proteome</keyword>
<dbReference type="GO" id="GO:0001530">
    <property type="term" value="F:lipopolysaccharide binding"/>
    <property type="evidence" value="ECO:0007669"/>
    <property type="project" value="InterPro"/>
</dbReference>
<comment type="caution">
    <text evidence="7">The sequence shown here is derived from an EMBL/GenBank/DDBJ whole genome shotgun (WGS) entry which is preliminary data.</text>
</comment>
<dbReference type="Pfam" id="PF03968">
    <property type="entry name" value="LptD_N"/>
    <property type="match status" value="1"/>
</dbReference>
<dbReference type="GO" id="GO:0043165">
    <property type="term" value="P:Gram-negative-bacterium-type cell outer membrane assembly"/>
    <property type="evidence" value="ECO:0007669"/>
    <property type="project" value="UniProtKB-UniRule"/>
</dbReference>
<feature type="region of interest" description="Disordered" evidence="5">
    <location>
        <begin position="127"/>
        <end position="157"/>
    </location>
</feature>
<keyword evidence="3 4" id="KW-0574">Periplasm</keyword>
<dbReference type="NCBIfam" id="TIGR03002">
    <property type="entry name" value="outer_YhbN_LptA"/>
    <property type="match status" value="1"/>
</dbReference>
<comment type="subunit">
    <text evidence="4">Component of the lipopolysaccharide transport and assembly complex.</text>
</comment>
<evidence type="ECO:0000256" key="4">
    <source>
        <dbReference type="HAMAP-Rule" id="MF_01914"/>
    </source>
</evidence>
<evidence type="ECO:0000256" key="3">
    <source>
        <dbReference type="ARBA" id="ARBA00022764"/>
    </source>
</evidence>
<dbReference type="Gene3D" id="2.60.450.10">
    <property type="entry name" value="Lipopolysaccharide (LPS) transport protein A like domain"/>
    <property type="match status" value="1"/>
</dbReference>
<reference evidence="7 8" key="1">
    <citation type="submission" date="2012-12" db="EMBL/GenBank/DDBJ databases">
        <title>Genome assembly of Marinobacter sp. AK21.</title>
        <authorList>
            <person name="Khatri I."/>
            <person name="Kumar R."/>
            <person name="Vaidya B."/>
            <person name="Subramanian S."/>
            <person name="Pinnaka A."/>
        </authorList>
    </citation>
    <scope>NUCLEOTIDE SEQUENCE [LARGE SCALE GENOMIC DNA]</scope>
    <source>
        <strain evidence="7 8">AK21</strain>
    </source>
</reference>
<dbReference type="PANTHER" id="PTHR36504">
    <property type="entry name" value="LIPOPOLYSACCHARIDE EXPORT SYSTEM PROTEIN LPTA"/>
    <property type="match status" value="1"/>
</dbReference>
<proteinExistence type="inferred from homology"/>
<keyword evidence="1 4" id="KW-0813">Transport</keyword>
<gene>
    <name evidence="4" type="primary">lptA</name>
    <name evidence="7" type="ORF">D777_01940</name>
</gene>
<dbReference type="InterPro" id="IPR014340">
    <property type="entry name" value="LptA"/>
</dbReference>
<evidence type="ECO:0000256" key="2">
    <source>
        <dbReference type="ARBA" id="ARBA00022729"/>
    </source>
</evidence>
<evidence type="ECO:0000256" key="1">
    <source>
        <dbReference type="ARBA" id="ARBA00022448"/>
    </source>
</evidence>